<dbReference type="InterPro" id="IPR049326">
    <property type="entry name" value="Rhodopsin_dom_fungi"/>
</dbReference>
<keyword evidence="4 7" id="KW-0472">Membrane</keyword>
<feature type="compositionally biased region" description="Low complexity" evidence="6">
    <location>
        <begin position="306"/>
        <end position="316"/>
    </location>
</feature>
<gene>
    <name evidence="9" type="ORF">HII31_05023</name>
</gene>
<dbReference type="PANTHER" id="PTHR33048">
    <property type="entry name" value="PTH11-LIKE INTEGRAL MEMBRANE PROTEIN (AFU_ORTHOLOGUE AFUA_5G11245)"/>
    <property type="match status" value="1"/>
</dbReference>
<dbReference type="InterPro" id="IPR052337">
    <property type="entry name" value="SAT4-like"/>
</dbReference>
<feature type="transmembrane region" description="Helical" evidence="7">
    <location>
        <begin position="146"/>
        <end position="172"/>
    </location>
</feature>
<sequence length="387" mass="42235">MSATAATPTDPAHIPAASAPPGFTSNLDDPVTKDTTAGIVLAIAGMAIATTFLLIRIYTKAILARIFGIDDVLLILAWMMSLVVQITIVYYMAVNIIGAHVWDLSLADFNKIVRITAIDSVIYLMVMALAKFSILLFYIKLSREKWFTYAIYGVMFLVFGFSTSLGLSLIFACTPLKRVWDVTITEGHCINRGQIYLATAGFNAASDILMLFLPMPMLIKLQVPKLQKIGLIFIFSIGSLTMVTSLIRLCLMPPLVKATDMSWSLATPATWICIEGNLVIICGCLPILRLFLRHVAPRLIGEYGDTSGTGRSGRSGNKPENASSELSNLKSNSTKRSTRTNYARMDEFDIMKTEVGAADDDGSETHIMAGNGITKTVNINVNEIQKG</sequence>
<feature type="compositionally biased region" description="Polar residues" evidence="6">
    <location>
        <begin position="318"/>
        <end position="338"/>
    </location>
</feature>
<evidence type="ECO:0000256" key="6">
    <source>
        <dbReference type="SAM" id="MobiDB-lite"/>
    </source>
</evidence>
<feature type="transmembrane region" description="Helical" evidence="7">
    <location>
        <begin position="112"/>
        <end position="139"/>
    </location>
</feature>
<evidence type="ECO:0000256" key="1">
    <source>
        <dbReference type="ARBA" id="ARBA00004141"/>
    </source>
</evidence>
<dbReference type="Proteomes" id="UP000660729">
    <property type="component" value="Unassembled WGS sequence"/>
</dbReference>
<dbReference type="GO" id="GO:0016020">
    <property type="term" value="C:membrane"/>
    <property type="evidence" value="ECO:0007669"/>
    <property type="project" value="UniProtKB-SubCell"/>
</dbReference>
<evidence type="ECO:0000256" key="7">
    <source>
        <dbReference type="SAM" id="Phobius"/>
    </source>
</evidence>
<keyword evidence="3 7" id="KW-1133">Transmembrane helix</keyword>
<dbReference type="EMBL" id="JABCIY010000077">
    <property type="protein sequence ID" value="KAF7193677.1"/>
    <property type="molecule type" value="Genomic_DNA"/>
</dbReference>
<evidence type="ECO:0000259" key="8">
    <source>
        <dbReference type="Pfam" id="PF20684"/>
    </source>
</evidence>
<feature type="region of interest" description="Disordered" evidence="6">
    <location>
        <begin position="306"/>
        <end position="338"/>
    </location>
</feature>
<comment type="similarity">
    <text evidence="5">Belongs to the SAT4 family.</text>
</comment>
<feature type="transmembrane region" description="Helical" evidence="7">
    <location>
        <begin position="231"/>
        <end position="249"/>
    </location>
</feature>
<reference evidence="9" key="1">
    <citation type="submission" date="2020-04" db="EMBL/GenBank/DDBJ databases">
        <title>Draft genome resource of the tomato pathogen Pseudocercospora fuligena.</title>
        <authorList>
            <person name="Zaccaron A."/>
        </authorList>
    </citation>
    <scope>NUCLEOTIDE SEQUENCE</scope>
    <source>
        <strain evidence="9">PF001</strain>
    </source>
</reference>
<evidence type="ECO:0000256" key="5">
    <source>
        <dbReference type="ARBA" id="ARBA00038359"/>
    </source>
</evidence>
<proteinExistence type="inferred from homology"/>
<evidence type="ECO:0000313" key="9">
    <source>
        <dbReference type="EMBL" id="KAF7193677.1"/>
    </source>
</evidence>
<feature type="transmembrane region" description="Helical" evidence="7">
    <location>
        <begin position="269"/>
        <end position="292"/>
    </location>
</feature>
<name>A0A8H6VKF9_9PEZI</name>
<feature type="transmembrane region" description="Helical" evidence="7">
    <location>
        <begin position="71"/>
        <end position="92"/>
    </location>
</feature>
<dbReference type="Pfam" id="PF20684">
    <property type="entry name" value="Fung_rhodopsin"/>
    <property type="match status" value="1"/>
</dbReference>
<dbReference type="PANTHER" id="PTHR33048:SF124">
    <property type="entry name" value="INTEGRAL MEMBRANE PROTEIN"/>
    <property type="match status" value="1"/>
</dbReference>
<evidence type="ECO:0000313" key="10">
    <source>
        <dbReference type="Proteomes" id="UP000660729"/>
    </source>
</evidence>
<evidence type="ECO:0000256" key="2">
    <source>
        <dbReference type="ARBA" id="ARBA00022692"/>
    </source>
</evidence>
<feature type="region of interest" description="Disordered" evidence="6">
    <location>
        <begin position="1"/>
        <end position="21"/>
    </location>
</feature>
<feature type="transmembrane region" description="Helical" evidence="7">
    <location>
        <begin position="37"/>
        <end position="59"/>
    </location>
</feature>
<feature type="domain" description="Rhodopsin" evidence="8">
    <location>
        <begin position="55"/>
        <end position="293"/>
    </location>
</feature>
<comment type="caution">
    <text evidence="9">The sequence shown here is derived from an EMBL/GenBank/DDBJ whole genome shotgun (WGS) entry which is preliminary data.</text>
</comment>
<comment type="subcellular location">
    <subcellularLocation>
        <location evidence="1">Membrane</location>
        <topology evidence="1">Multi-pass membrane protein</topology>
    </subcellularLocation>
</comment>
<keyword evidence="2 7" id="KW-0812">Transmembrane</keyword>
<dbReference type="AlphaFoldDB" id="A0A8H6VKF9"/>
<dbReference type="OrthoDB" id="5342292at2759"/>
<feature type="transmembrane region" description="Helical" evidence="7">
    <location>
        <begin position="195"/>
        <end position="219"/>
    </location>
</feature>
<evidence type="ECO:0000256" key="4">
    <source>
        <dbReference type="ARBA" id="ARBA00023136"/>
    </source>
</evidence>
<evidence type="ECO:0000256" key="3">
    <source>
        <dbReference type="ARBA" id="ARBA00022989"/>
    </source>
</evidence>
<protein>
    <submittedName>
        <fullName evidence="9">Satratoxin biosynthesis SC1 cluster protein 4</fullName>
    </submittedName>
</protein>
<organism evidence="9 10">
    <name type="scientific">Pseudocercospora fuligena</name>
    <dbReference type="NCBI Taxonomy" id="685502"/>
    <lineage>
        <taxon>Eukaryota</taxon>
        <taxon>Fungi</taxon>
        <taxon>Dikarya</taxon>
        <taxon>Ascomycota</taxon>
        <taxon>Pezizomycotina</taxon>
        <taxon>Dothideomycetes</taxon>
        <taxon>Dothideomycetidae</taxon>
        <taxon>Mycosphaerellales</taxon>
        <taxon>Mycosphaerellaceae</taxon>
        <taxon>Pseudocercospora</taxon>
    </lineage>
</organism>
<keyword evidence="10" id="KW-1185">Reference proteome</keyword>
<accession>A0A8H6VKF9</accession>